<dbReference type="InterPro" id="IPR021244">
    <property type="entry name" value="DUF2802"/>
</dbReference>
<evidence type="ECO:0000313" key="3">
    <source>
        <dbReference type="Proteomes" id="UP000198862"/>
    </source>
</evidence>
<dbReference type="AlphaFoldDB" id="A0A1I1HFF7"/>
<dbReference type="STRING" id="1123010.SAMN02745724_01191"/>
<keyword evidence="3" id="KW-1185">Reference proteome</keyword>
<evidence type="ECO:0000256" key="1">
    <source>
        <dbReference type="SAM" id="Phobius"/>
    </source>
</evidence>
<evidence type="ECO:0008006" key="4">
    <source>
        <dbReference type="Google" id="ProtNLM"/>
    </source>
</evidence>
<protein>
    <recommendedName>
        <fullName evidence="4">DUF2802 domain-containing protein</fullName>
    </recommendedName>
</protein>
<feature type="transmembrane region" description="Helical" evidence="1">
    <location>
        <begin position="6"/>
        <end position="27"/>
    </location>
</feature>
<keyword evidence="1" id="KW-1133">Transmembrane helix</keyword>
<evidence type="ECO:0000313" key="2">
    <source>
        <dbReference type="EMBL" id="SFC22889.1"/>
    </source>
</evidence>
<proteinExistence type="predicted"/>
<keyword evidence="1" id="KW-0812">Transmembrane</keyword>
<name>A0A1I1HFF7_9GAMM</name>
<accession>A0A1I1HFF7</accession>
<sequence>MENIIIIAILFSLFISFTIIGFLFFYYKKSKIENNQSNKILSEVKHQNTILRSEIDELRGGMLNMGKRIVQLEQMSQELSQNQQELQFADPDSKMYSRAVKMVELGAQLDEVMKECELPQAEAELLLSLHQQK</sequence>
<organism evidence="2 3">
    <name type="scientific">Pseudoalteromonas denitrificans DSM 6059</name>
    <dbReference type="NCBI Taxonomy" id="1123010"/>
    <lineage>
        <taxon>Bacteria</taxon>
        <taxon>Pseudomonadati</taxon>
        <taxon>Pseudomonadota</taxon>
        <taxon>Gammaproteobacteria</taxon>
        <taxon>Alteromonadales</taxon>
        <taxon>Pseudoalteromonadaceae</taxon>
        <taxon>Pseudoalteromonas</taxon>
    </lineage>
</organism>
<reference evidence="2 3" key="1">
    <citation type="submission" date="2016-10" db="EMBL/GenBank/DDBJ databases">
        <authorList>
            <person name="de Groot N.N."/>
        </authorList>
    </citation>
    <scope>NUCLEOTIDE SEQUENCE [LARGE SCALE GENOMIC DNA]</scope>
    <source>
        <strain evidence="2 3">DSM 6059</strain>
    </source>
</reference>
<keyword evidence="1" id="KW-0472">Membrane</keyword>
<dbReference type="RefSeq" id="WP_245763767.1">
    <property type="nucleotide sequence ID" value="NZ_FOLO01000006.1"/>
</dbReference>
<dbReference type="Proteomes" id="UP000198862">
    <property type="component" value="Unassembled WGS sequence"/>
</dbReference>
<dbReference type="EMBL" id="FOLO01000006">
    <property type="protein sequence ID" value="SFC22889.1"/>
    <property type="molecule type" value="Genomic_DNA"/>
</dbReference>
<dbReference type="Pfam" id="PF10975">
    <property type="entry name" value="DUF2802"/>
    <property type="match status" value="1"/>
</dbReference>
<gene>
    <name evidence="2" type="ORF">SAMN02745724_01191</name>
</gene>